<dbReference type="Pfam" id="PF08843">
    <property type="entry name" value="AbiEii"/>
    <property type="match status" value="1"/>
</dbReference>
<sequence>MIRTARQLKALVRNQSGGDSSKANTLMRNYVMERFLERVSLSKYKDKLILKGGMLVSHLVGLDNRATIDIDTTVKNYNLTENDAEVMVKEIAAIEIEDGMSFHIKSVEHIMDEAEYPGIRIKMESRLENTRIPLKLDLSTGDVISPREVEFDYKLMFEERTIRILAYNIETVLAEKLETIISRDIANTRLRDFYDVTILQIEKDNEIADDKLKQAFMATAQKRRSVNVMKDGRKVLERIEAEKGLIVQWTSYQAKFDYARNYDWKMVMEAVNRLYSRAMDK</sequence>
<accession>G5ID34</accession>
<dbReference type="PATRIC" id="fig|742737.3.peg.1421"/>
<name>G5ID34_9FIRM</name>
<dbReference type="AlphaFoldDB" id="G5ID34"/>
<reference evidence="1 2" key="1">
    <citation type="submission" date="2011-08" db="EMBL/GenBank/DDBJ databases">
        <title>The Genome Sequence of Clostridium hathewayi WAL-18680.</title>
        <authorList>
            <consortium name="The Broad Institute Genome Sequencing Platform"/>
            <person name="Earl A."/>
            <person name="Ward D."/>
            <person name="Feldgarden M."/>
            <person name="Gevers D."/>
            <person name="Finegold S.M."/>
            <person name="Summanen P.H."/>
            <person name="Molitoris D.R."/>
            <person name="Song M."/>
            <person name="Daigneault M."/>
            <person name="Allen-Vercoe E."/>
            <person name="Young S.K."/>
            <person name="Zeng Q."/>
            <person name="Gargeya S."/>
            <person name="Fitzgerald M."/>
            <person name="Haas B."/>
            <person name="Abouelleil A."/>
            <person name="Alvarado L."/>
            <person name="Arachchi H.M."/>
            <person name="Berlin A."/>
            <person name="Brown A."/>
            <person name="Chapman S.B."/>
            <person name="Chen Z."/>
            <person name="Dunbar C."/>
            <person name="Freedman E."/>
            <person name="Gearin G."/>
            <person name="Gellesch M."/>
            <person name="Goldberg J."/>
            <person name="Griggs A."/>
            <person name="Gujja S."/>
            <person name="Heiman D."/>
            <person name="Howarth C."/>
            <person name="Larson L."/>
            <person name="Lui A."/>
            <person name="MacDonald P.J.P."/>
            <person name="Montmayeur A."/>
            <person name="Murphy C."/>
            <person name="Neiman D."/>
            <person name="Pearson M."/>
            <person name="Priest M."/>
            <person name="Roberts A."/>
            <person name="Saif S."/>
            <person name="Shea T."/>
            <person name="Shenoy N."/>
            <person name="Sisk P."/>
            <person name="Stolte C."/>
            <person name="Sykes S."/>
            <person name="Wortman J."/>
            <person name="Nusbaum C."/>
            <person name="Birren B."/>
        </authorList>
    </citation>
    <scope>NUCLEOTIDE SEQUENCE [LARGE SCALE GENOMIC DNA]</scope>
    <source>
        <strain evidence="1 2">WAL-18680</strain>
    </source>
</reference>
<organism evidence="1 2">
    <name type="scientific">Hungatella hathewayi WAL-18680</name>
    <dbReference type="NCBI Taxonomy" id="742737"/>
    <lineage>
        <taxon>Bacteria</taxon>
        <taxon>Bacillati</taxon>
        <taxon>Bacillota</taxon>
        <taxon>Clostridia</taxon>
        <taxon>Lachnospirales</taxon>
        <taxon>Lachnospiraceae</taxon>
        <taxon>Hungatella</taxon>
    </lineage>
</organism>
<dbReference type="EMBL" id="ADLN01000014">
    <property type="protein sequence ID" value="EHI60599.1"/>
    <property type="molecule type" value="Genomic_DNA"/>
</dbReference>
<evidence type="ECO:0008006" key="3">
    <source>
        <dbReference type="Google" id="ProtNLM"/>
    </source>
</evidence>
<dbReference type="Proteomes" id="UP000005384">
    <property type="component" value="Unassembled WGS sequence"/>
</dbReference>
<evidence type="ECO:0000313" key="1">
    <source>
        <dbReference type="EMBL" id="EHI60599.1"/>
    </source>
</evidence>
<dbReference type="OrthoDB" id="9808443at2"/>
<dbReference type="Gene3D" id="3.10.450.620">
    <property type="entry name" value="JHP933, nucleotidyltransferase-like core domain"/>
    <property type="match status" value="1"/>
</dbReference>
<gene>
    <name evidence="1" type="ORF">HMPREF9473_01408</name>
</gene>
<dbReference type="RefSeq" id="WP_006779392.1">
    <property type="nucleotide sequence ID" value="NZ_CP040506.1"/>
</dbReference>
<dbReference type="HOGENOM" id="CLU_067323_1_0_9"/>
<protein>
    <recommendedName>
        <fullName evidence="3">Abortive infection protein AbiGII</fullName>
    </recommendedName>
</protein>
<comment type="caution">
    <text evidence="1">The sequence shown here is derived from an EMBL/GenBank/DDBJ whole genome shotgun (WGS) entry which is preliminary data.</text>
</comment>
<evidence type="ECO:0000313" key="2">
    <source>
        <dbReference type="Proteomes" id="UP000005384"/>
    </source>
</evidence>
<keyword evidence="2" id="KW-1185">Reference proteome</keyword>
<dbReference type="InterPro" id="IPR014942">
    <property type="entry name" value="AbiEii"/>
</dbReference>
<proteinExistence type="predicted"/>